<evidence type="ECO:0000256" key="7">
    <source>
        <dbReference type="ARBA" id="ARBA00023295"/>
    </source>
</evidence>
<evidence type="ECO:0000313" key="13">
    <source>
        <dbReference type="Proteomes" id="UP001372834"/>
    </source>
</evidence>
<evidence type="ECO:0000256" key="9">
    <source>
        <dbReference type="SAM" id="SignalP"/>
    </source>
</evidence>
<keyword evidence="7" id="KW-0326">Glycosidase</keyword>
<dbReference type="SUPFAM" id="SSF51445">
    <property type="entry name" value="(Trans)glycosidases"/>
    <property type="match status" value="1"/>
</dbReference>
<protein>
    <recommendedName>
        <fullName evidence="3">beta-N-acetylhexosaminidase</fullName>
        <ecNumber evidence="3">3.2.1.52</ecNumber>
    </recommendedName>
</protein>
<keyword evidence="5" id="KW-0378">Hydrolase</keyword>
<dbReference type="EMBL" id="JAWJWE010000015">
    <property type="protein sequence ID" value="KAK6630199.1"/>
    <property type="molecule type" value="Genomic_DNA"/>
</dbReference>
<evidence type="ECO:0000313" key="12">
    <source>
        <dbReference type="EMBL" id="KAK6630199.1"/>
    </source>
</evidence>
<dbReference type="Pfam" id="PF14845">
    <property type="entry name" value="Glycohydro_20b2"/>
    <property type="match status" value="1"/>
</dbReference>
<evidence type="ECO:0000256" key="6">
    <source>
        <dbReference type="ARBA" id="ARBA00023180"/>
    </source>
</evidence>
<dbReference type="FunFam" id="3.20.20.80:FF:000063">
    <property type="entry name" value="Beta-hexosaminidase"/>
    <property type="match status" value="1"/>
</dbReference>
<comment type="catalytic activity">
    <reaction evidence="1">
        <text>Hydrolysis of terminal non-reducing N-acetyl-D-hexosamine residues in N-acetyl-beta-D-hexosaminides.</text>
        <dbReference type="EC" id="3.2.1.52"/>
    </reaction>
</comment>
<dbReference type="EC" id="3.2.1.52" evidence="3"/>
<feature type="domain" description="Beta-hexosaminidase eukaryotic type N-terminal" evidence="11">
    <location>
        <begin position="64"/>
        <end position="189"/>
    </location>
</feature>
<dbReference type="InterPro" id="IPR025705">
    <property type="entry name" value="Beta_hexosaminidase_sua/sub"/>
</dbReference>
<organism evidence="12 13">
    <name type="scientific">Polyplax serrata</name>
    <name type="common">Common mouse louse</name>
    <dbReference type="NCBI Taxonomy" id="468196"/>
    <lineage>
        <taxon>Eukaryota</taxon>
        <taxon>Metazoa</taxon>
        <taxon>Ecdysozoa</taxon>
        <taxon>Arthropoda</taxon>
        <taxon>Hexapoda</taxon>
        <taxon>Insecta</taxon>
        <taxon>Pterygota</taxon>
        <taxon>Neoptera</taxon>
        <taxon>Paraneoptera</taxon>
        <taxon>Psocodea</taxon>
        <taxon>Troctomorpha</taxon>
        <taxon>Phthiraptera</taxon>
        <taxon>Anoplura</taxon>
        <taxon>Polyplacidae</taxon>
        <taxon>Polyplax</taxon>
    </lineage>
</organism>
<comment type="similarity">
    <text evidence="2">Belongs to the glycosyl hydrolase 20 family.</text>
</comment>
<accession>A0AAN8S5T9</accession>
<dbReference type="PANTHER" id="PTHR22600:SF42">
    <property type="entry name" value="BETA-N-ACETYLHEXOSAMINIDASE"/>
    <property type="match status" value="1"/>
</dbReference>
<sequence>MLLKEFLFLNIIIITGTTSTHCYGSMHWTWSCINGSCLRSSTPYDKNGTSLNICRMLCGKYGSLWPIPTGKTVLGNGFYYFHSSKIKFDYSKVAGEAAKNYLTKVSTIFQSKLDKKCGDECIFIPRTEINITFNVTLPQMTLNWNTDESYTLDISKSEFSSDGNNIIDVKIKSKSVYGARHALETLTQLTTLYTPFPCNGQTNSTLVIVSSAQLTDSPAYAHRGLVLDTARHYIPVKSIYKTLDAMAMTKLNIFHWHVTDSQSFPLEIPRVPQLLWYGAYSQDQVYTVADTKAIVEYAKLRGIRVILEVDAPAHAGNGWQWGEDYNLGKLALCVNQLPWRKYCIQPPCGQLNPVNVNLFDVLKKMFADIIEMLPSGEAFHMGGDEVFFPCWNSSVEVIHWMANNMLNRTEADFLYLWSLYQNTTLSLFDEINPVTDVPIILWSSKLTDPEVIEQFLDKDR</sequence>
<evidence type="ECO:0000259" key="10">
    <source>
        <dbReference type="Pfam" id="PF00728"/>
    </source>
</evidence>
<dbReference type="PANTHER" id="PTHR22600">
    <property type="entry name" value="BETA-HEXOSAMINIDASE"/>
    <property type="match status" value="1"/>
</dbReference>
<gene>
    <name evidence="12" type="ORF">RUM43_015046</name>
</gene>
<dbReference type="InterPro" id="IPR029018">
    <property type="entry name" value="Hex-like_dom2"/>
</dbReference>
<evidence type="ECO:0000256" key="8">
    <source>
        <dbReference type="PIRSR" id="PIRSR001093-1"/>
    </source>
</evidence>
<dbReference type="PRINTS" id="PR00738">
    <property type="entry name" value="GLHYDRLASE20"/>
</dbReference>
<evidence type="ECO:0000259" key="11">
    <source>
        <dbReference type="Pfam" id="PF14845"/>
    </source>
</evidence>
<feature type="signal peptide" evidence="9">
    <location>
        <begin position="1"/>
        <end position="19"/>
    </location>
</feature>
<dbReference type="GO" id="GO:0030203">
    <property type="term" value="P:glycosaminoglycan metabolic process"/>
    <property type="evidence" value="ECO:0007669"/>
    <property type="project" value="TreeGrafter"/>
</dbReference>
<dbReference type="Gene3D" id="3.20.20.80">
    <property type="entry name" value="Glycosidases"/>
    <property type="match status" value="1"/>
</dbReference>
<feature type="chain" id="PRO_5042924385" description="beta-N-acetylhexosaminidase" evidence="9">
    <location>
        <begin position="20"/>
        <end position="460"/>
    </location>
</feature>
<feature type="active site" description="Proton donor" evidence="8">
    <location>
        <position position="385"/>
    </location>
</feature>
<keyword evidence="4 9" id="KW-0732">Signal</keyword>
<dbReference type="GO" id="GO:0005975">
    <property type="term" value="P:carbohydrate metabolic process"/>
    <property type="evidence" value="ECO:0007669"/>
    <property type="project" value="InterPro"/>
</dbReference>
<dbReference type="SUPFAM" id="SSF55545">
    <property type="entry name" value="beta-N-acetylhexosaminidase-like domain"/>
    <property type="match status" value="1"/>
</dbReference>
<dbReference type="AlphaFoldDB" id="A0AAN8S5T9"/>
<dbReference type="InterPro" id="IPR017853">
    <property type="entry name" value="GH"/>
</dbReference>
<dbReference type="InterPro" id="IPR015883">
    <property type="entry name" value="Glyco_hydro_20_cat"/>
</dbReference>
<evidence type="ECO:0000256" key="2">
    <source>
        <dbReference type="ARBA" id="ARBA00006285"/>
    </source>
</evidence>
<dbReference type="Proteomes" id="UP001372834">
    <property type="component" value="Unassembled WGS sequence"/>
</dbReference>
<keyword evidence="6" id="KW-0325">Glycoprotein</keyword>
<dbReference type="Gene3D" id="3.30.379.10">
    <property type="entry name" value="Chitobiase/beta-hexosaminidase domain 2-like"/>
    <property type="match status" value="1"/>
</dbReference>
<dbReference type="GO" id="GO:0005886">
    <property type="term" value="C:plasma membrane"/>
    <property type="evidence" value="ECO:0007669"/>
    <property type="project" value="TreeGrafter"/>
</dbReference>
<proteinExistence type="inferred from homology"/>
<feature type="domain" description="Glycoside hydrolase family 20 catalytic" evidence="10">
    <location>
        <begin position="220"/>
        <end position="415"/>
    </location>
</feature>
<evidence type="ECO:0000256" key="5">
    <source>
        <dbReference type="ARBA" id="ARBA00022801"/>
    </source>
</evidence>
<reference evidence="12 13" key="1">
    <citation type="submission" date="2023-10" db="EMBL/GenBank/DDBJ databases">
        <title>Genomes of two closely related lineages of the louse Polyplax serrata with different host specificities.</title>
        <authorList>
            <person name="Martinu J."/>
            <person name="Tarabai H."/>
            <person name="Stefka J."/>
            <person name="Hypsa V."/>
        </authorList>
    </citation>
    <scope>NUCLEOTIDE SEQUENCE [LARGE SCALE GENOMIC DNA]</scope>
    <source>
        <strain evidence="12">HR10_N</strain>
    </source>
</reference>
<evidence type="ECO:0000256" key="1">
    <source>
        <dbReference type="ARBA" id="ARBA00001231"/>
    </source>
</evidence>
<dbReference type="Pfam" id="PF00728">
    <property type="entry name" value="Glyco_hydro_20"/>
    <property type="match status" value="1"/>
</dbReference>
<evidence type="ECO:0000256" key="3">
    <source>
        <dbReference type="ARBA" id="ARBA00012663"/>
    </source>
</evidence>
<name>A0AAN8S5T9_POLSC</name>
<dbReference type="GO" id="GO:0016231">
    <property type="term" value="F:beta-N-acetylglucosaminidase activity"/>
    <property type="evidence" value="ECO:0007669"/>
    <property type="project" value="TreeGrafter"/>
</dbReference>
<evidence type="ECO:0000256" key="4">
    <source>
        <dbReference type="ARBA" id="ARBA00022729"/>
    </source>
</evidence>
<comment type="caution">
    <text evidence="12">The sequence shown here is derived from an EMBL/GenBank/DDBJ whole genome shotgun (WGS) entry which is preliminary data.</text>
</comment>
<dbReference type="PIRSF" id="PIRSF001093">
    <property type="entry name" value="B-hxosamndse_ab_euk"/>
    <property type="match status" value="1"/>
</dbReference>
<dbReference type="InterPro" id="IPR029019">
    <property type="entry name" value="HEX_eukaryotic_N"/>
</dbReference>